<dbReference type="InterPro" id="IPR005762">
    <property type="entry name" value="MurD"/>
</dbReference>
<dbReference type="EC" id="6.3.2.9" evidence="6"/>
<keyword evidence="1" id="KW-0963">Cytoplasm</keyword>
<dbReference type="Pfam" id="PF02875">
    <property type="entry name" value="Mur_ligase_C"/>
    <property type="match status" value="1"/>
</dbReference>
<dbReference type="GO" id="GO:0005737">
    <property type="term" value="C:cytoplasm"/>
    <property type="evidence" value="ECO:0007669"/>
    <property type="project" value="InterPro"/>
</dbReference>
<name>X7ZZ40_MYCXE</name>
<dbReference type="GO" id="GO:0005524">
    <property type="term" value="F:ATP binding"/>
    <property type="evidence" value="ECO:0007669"/>
    <property type="project" value="UniProtKB-KW"/>
</dbReference>
<dbReference type="SUPFAM" id="SSF53244">
    <property type="entry name" value="MurD-like peptide ligases, peptide-binding domain"/>
    <property type="match status" value="1"/>
</dbReference>
<evidence type="ECO:0000313" key="6">
    <source>
        <dbReference type="EMBL" id="EUA23998.1"/>
    </source>
</evidence>
<dbReference type="GO" id="GO:0008764">
    <property type="term" value="F:UDP-N-acetylmuramoylalanine-D-glutamate ligase activity"/>
    <property type="evidence" value="ECO:0007669"/>
    <property type="project" value="UniProtKB-EC"/>
</dbReference>
<dbReference type="InterPro" id="IPR036615">
    <property type="entry name" value="Mur_ligase_C_dom_sf"/>
</dbReference>
<comment type="caution">
    <text evidence="6">The sequence shown here is derived from an EMBL/GenBank/DDBJ whole genome shotgun (WGS) entry which is preliminary data.</text>
</comment>
<dbReference type="SUPFAM" id="SSF53623">
    <property type="entry name" value="MurD-like peptide ligases, catalytic domain"/>
    <property type="match status" value="1"/>
</dbReference>
<dbReference type="NCBIfam" id="TIGR01087">
    <property type="entry name" value="murD"/>
    <property type="match status" value="1"/>
</dbReference>
<evidence type="ECO:0000256" key="2">
    <source>
        <dbReference type="ARBA" id="ARBA00022598"/>
    </source>
</evidence>
<dbReference type="AlphaFoldDB" id="X7ZZ40"/>
<dbReference type="Gene3D" id="3.40.1190.10">
    <property type="entry name" value="Mur-like, catalytic domain"/>
    <property type="match status" value="1"/>
</dbReference>
<dbReference type="InterPro" id="IPR004101">
    <property type="entry name" value="Mur_ligase_C"/>
</dbReference>
<dbReference type="Gene3D" id="3.90.190.20">
    <property type="entry name" value="Mur ligase, C-terminal domain"/>
    <property type="match status" value="1"/>
</dbReference>
<dbReference type="GO" id="GO:0009252">
    <property type="term" value="P:peptidoglycan biosynthetic process"/>
    <property type="evidence" value="ECO:0007669"/>
    <property type="project" value="UniProtKB-UniPathway"/>
</dbReference>
<evidence type="ECO:0000256" key="3">
    <source>
        <dbReference type="ARBA" id="ARBA00022741"/>
    </source>
</evidence>
<evidence type="ECO:0000256" key="1">
    <source>
        <dbReference type="ARBA" id="ARBA00022490"/>
    </source>
</evidence>
<keyword evidence="2 6" id="KW-0436">Ligase</keyword>
<dbReference type="PANTHER" id="PTHR43692:SF1">
    <property type="entry name" value="UDP-N-ACETYLMURAMOYLALANINE--D-GLUTAMATE LIGASE"/>
    <property type="match status" value="1"/>
</dbReference>
<keyword evidence="3" id="KW-0547">Nucleotide-binding</keyword>
<dbReference type="GO" id="GO:0051301">
    <property type="term" value="P:cell division"/>
    <property type="evidence" value="ECO:0007669"/>
    <property type="project" value="InterPro"/>
</dbReference>
<dbReference type="PATRIC" id="fig|1299334.3.peg.6920"/>
<sequence>MLNIAEDHLDWHGSMAAYTAAKARVLNGRVAVAGLDDERAAALLDTAGASVRVGFRLGEPAAGELGVRGGQLVDRAFADDLALAPVTAIPVPGRWGCLTRWALRRWPAASGAGPAIAGALASFRAGRHRAEVVAVVDGVRYVDDSKATNPHAAEASALAYPRVVWVAGGLLKGAAVDTTVARIANRLVGAVLIGRDRTEFAEALSRHAPDVPVVHVVTGEDADVYATDETPVACVTAGAAASGASVGARVMTAAVAAAREMAKPGDTVLLAPAGASFDQFTDYADRGEAFAAAVRALTR</sequence>
<proteinExistence type="predicted"/>
<dbReference type="PANTHER" id="PTHR43692">
    <property type="entry name" value="UDP-N-ACETYLMURAMOYLALANINE--D-GLUTAMATE LIGASE"/>
    <property type="match status" value="1"/>
</dbReference>
<evidence type="ECO:0000259" key="5">
    <source>
        <dbReference type="Pfam" id="PF02875"/>
    </source>
</evidence>
<dbReference type="EMBL" id="JAOB01000068">
    <property type="protein sequence ID" value="EUA23998.1"/>
    <property type="molecule type" value="Genomic_DNA"/>
</dbReference>
<protein>
    <submittedName>
        <fullName evidence="6">UDP-N-acetylmuramoylalanine--D-glutamate ligase</fullName>
        <ecNumber evidence="6">6.3.2.9</ecNumber>
    </submittedName>
</protein>
<dbReference type="InterPro" id="IPR036565">
    <property type="entry name" value="Mur-like_cat_sf"/>
</dbReference>
<reference evidence="6" key="1">
    <citation type="submission" date="2014-01" db="EMBL/GenBank/DDBJ databases">
        <authorList>
            <person name="Brown-Elliot B."/>
            <person name="Wallace R."/>
            <person name="Lenaerts A."/>
            <person name="Ordway D."/>
            <person name="DeGroote M.A."/>
            <person name="Parker T."/>
            <person name="Sizemore C."/>
            <person name="Tallon L.J."/>
            <person name="Sadzewicz L.K."/>
            <person name="Sengamalay N."/>
            <person name="Fraser C.M."/>
            <person name="Hine E."/>
            <person name="Shefchek K.A."/>
            <person name="Das S.P."/>
            <person name="Tettelin H."/>
        </authorList>
    </citation>
    <scope>NUCLEOTIDE SEQUENCE [LARGE SCALE GENOMIC DNA]</scope>
    <source>
        <strain evidence="6">4042</strain>
    </source>
</reference>
<evidence type="ECO:0000256" key="4">
    <source>
        <dbReference type="ARBA" id="ARBA00022840"/>
    </source>
</evidence>
<feature type="domain" description="Mur ligase C-terminal" evidence="5">
    <location>
        <begin position="128"/>
        <end position="274"/>
    </location>
</feature>
<dbReference type="GO" id="GO:0008360">
    <property type="term" value="P:regulation of cell shape"/>
    <property type="evidence" value="ECO:0007669"/>
    <property type="project" value="InterPro"/>
</dbReference>
<organism evidence="6">
    <name type="scientific">Mycobacterium xenopi 4042</name>
    <dbReference type="NCBI Taxonomy" id="1299334"/>
    <lineage>
        <taxon>Bacteria</taxon>
        <taxon>Bacillati</taxon>
        <taxon>Actinomycetota</taxon>
        <taxon>Actinomycetes</taxon>
        <taxon>Mycobacteriales</taxon>
        <taxon>Mycobacteriaceae</taxon>
        <taxon>Mycobacterium</taxon>
    </lineage>
</organism>
<gene>
    <name evidence="6" type="primary">murD</name>
    <name evidence="6" type="ORF">I553_3486</name>
</gene>
<keyword evidence="4" id="KW-0067">ATP-binding</keyword>
<accession>X7ZZ40</accession>
<dbReference type="UniPathway" id="UPA00219"/>